<organism evidence="7 8">
    <name type="scientific">Filimonas effusa</name>
    <dbReference type="NCBI Taxonomy" id="2508721"/>
    <lineage>
        <taxon>Bacteria</taxon>
        <taxon>Pseudomonadati</taxon>
        <taxon>Bacteroidota</taxon>
        <taxon>Chitinophagia</taxon>
        <taxon>Chitinophagales</taxon>
        <taxon>Chitinophagaceae</taxon>
        <taxon>Filimonas</taxon>
    </lineage>
</organism>
<dbReference type="GO" id="GO:1990281">
    <property type="term" value="C:efflux pump complex"/>
    <property type="evidence" value="ECO:0007669"/>
    <property type="project" value="TreeGrafter"/>
</dbReference>
<dbReference type="PANTHER" id="PTHR30026">
    <property type="entry name" value="OUTER MEMBRANE PROTEIN TOLC"/>
    <property type="match status" value="1"/>
</dbReference>
<dbReference type="EMBL" id="SDHZ01000001">
    <property type="protein sequence ID" value="RXK86584.1"/>
    <property type="molecule type" value="Genomic_DNA"/>
</dbReference>
<keyword evidence="8" id="KW-1185">Reference proteome</keyword>
<comment type="caution">
    <text evidence="7">The sequence shown here is derived from an EMBL/GenBank/DDBJ whole genome shotgun (WGS) entry which is preliminary data.</text>
</comment>
<dbReference type="SUPFAM" id="SSF56954">
    <property type="entry name" value="Outer membrane efflux proteins (OEP)"/>
    <property type="match status" value="1"/>
</dbReference>
<sequence length="419" mass="47600">MCKHIFIAAFLWLCLLNKTEAQSLTIGQCYQLAQKNYPLIKQYAIIDKARDYSLSNASKGYLPQLTAGGQATYQSDVTQVPISLPNVSIPTLSKNQYKLYGEVSQSITDLFTVKYQKELINANTAVETQQTEVELYKLKERINQLYFGILLIDAQVLQTEIMNKDLQSGLNRNSIAITNGIALKSSGDVLKAEMLKTEQHITELKATRKGYSDMLSLFVNAPVNEYTQLVKPLPDSLVPVINRPELRLFAIQKKTFEAQSKLVNTKTLPHFSAFLQGGYGRPALNMLNNDFDVFYIGGLRLSWNLTSFYTYKQEKQLLSLSQHSLDIQKETFLFNTNVVLKQQDNELKKLRTLIESDREIISLRRNVTLSAQNQLEYGIATTNDYVTYVNAEDRAKQDLILHEVQLSLAIYNYKTTTGN</sequence>
<feature type="signal peptide" evidence="6">
    <location>
        <begin position="1"/>
        <end position="21"/>
    </location>
</feature>
<keyword evidence="5" id="KW-0998">Cell outer membrane</keyword>
<keyword evidence="2" id="KW-1134">Transmembrane beta strand</keyword>
<evidence type="ECO:0000313" key="7">
    <source>
        <dbReference type="EMBL" id="RXK86584.1"/>
    </source>
</evidence>
<dbReference type="OrthoDB" id="976750at2"/>
<protein>
    <submittedName>
        <fullName evidence="7">TolC family protein</fullName>
    </submittedName>
</protein>
<reference evidence="7 8" key="1">
    <citation type="submission" date="2019-01" db="EMBL/GenBank/DDBJ databases">
        <title>Filimonas sp. strain TTM-71.</title>
        <authorList>
            <person name="Chen W.-M."/>
        </authorList>
    </citation>
    <scope>NUCLEOTIDE SEQUENCE [LARGE SCALE GENOMIC DNA]</scope>
    <source>
        <strain evidence="7 8">TTM-71</strain>
    </source>
</reference>
<dbReference type="Proteomes" id="UP000290545">
    <property type="component" value="Unassembled WGS sequence"/>
</dbReference>
<dbReference type="Gene3D" id="1.20.1600.10">
    <property type="entry name" value="Outer membrane efflux proteins (OEP)"/>
    <property type="match status" value="1"/>
</dbReference>
<dbReference type="GO" id="GO:0015562">
    <property type="term" value="F:efflux transmembrane transporter activity"/>
    <property type="evidence" value="ECO:0007669"/>
    <property type="project" value="InterPro"/>
</dbReference>
<evidence type="ECO:0000256" key="6">
    <source>
        <dbReference type="SAM" id="SignalP"/>
    </source>
</evidence>
<dbReference type="AlphaFoldDB" id="A0A4Q1DAX2"/>
<dbReference type="PANTHER" id="PTHR30026:SF20">
    <property type="entry name" value="OUTER MEMBRANE PROTEIN TOLC"/>
    <property type="match status" value="1"/>
</dbReference>
<dbReference type="GO" id="GO:0009279">
    <property type="term" value="C:cell outer membrane"/>
    <property type="evidence" value="ECO:0007669"/>
    <property type="project" value="UniProtKB-SubCell"/>
</dbReference>
<evidence type="ECO:0000313" key="8">
    <source>
        <dbReference type="Proteomes" id="UP000290545"/>
    </source>
</evidence>
<comment type="subcellular location">
    <subcellularLocation>
        <location evidence="1">Cell outer membrane</location>
    </subcellularLocation>
</comment>
<dbReference type="GO" id="GO:0015288">
    <property type="term" value="F:porin activity"/>
    <property type="evidence" value="ECO:0007669"/>
    <property type="project" value="TreeGrafter"/>
</dbReference>
<evidence type="ECO:0000256" key="1">
    <source>
        <dbReference type="ARBA" id="ARBA00004442"/>
    </source>
</evidence>
<evidence type="ECO:0000256" key="4">
    <source>
        <dbReference type="ARBA" id="ARBA00023136"/>
    </source>
</evidence>
<evidence type="ECO:0000256" key="3">
    <source>
        <dbReference type="ARBA" id="ARBA00022692"/>
    </source>
</evidence>
<keyword evidence="6" id="KW-0732">Signal</keyword>
<keyword evidence="3" id="KW-0812">Transmembrane</keyword>
<gene>
    <name evidence="7" type="ORF">ESB13_07200</name>
</gene>
<evidence type="ECO:0000256" key="2">
    <source>
        <dbReference type="ARBA" id="ARBA00022452"/>
    </source>
</evidence>
<dbReference type="InterPro" id="IPR051906">
    <property type="entry name" value="TolC-like"/>
</dbReference>
<name>A0A4Q1DAX2_9BACT</name>
<accession>A0A4Q1DAX2</accession>
<keyword evidence="4" id="KW-0472">Membrane</keyword>
<dbReference type="RefSeq" id="WP_129002332.1">
    <property type="nucleotide sequence ID" value="NZ_SDHZ01000001.1"/>
</dbReference>
<feature type="chain" id="PRO_5020543315" evidence="6">
    <location>
        <begin position="22"/>
        <end position="419"/>
    </location>
</feature>
<proteinExistence type="predicted"/>
<evidence type="ECO:0000256" key="5">
    <source>
        <dbReference type="ARBA" id="ARBA00023237"/>
    </source>
</evidence>